<evidence type="ECO:0000313" key="6">
    <source>
        <dbReference type="EMBL" id="GHJ87766.1"/>
    </source>
</evidence>
<dbReference type="SUPFAM" id="SSF55068">
    <property type="entry name" value="Peptide methionine sulfoxide reductase"/>
    <property type="match status" value="1"/>
</dbReference>
<evidence type="ECO:0000259" key="5">
    <source>
        <dbReference type="Pfam" id="PF01625"/>
    </source>
</evidence>
<dbReference type="GO" id="GO:0008113">
    <property type="term" value="F:peptide-methionine (S)-S-oxide reductase activity"/>
    <property type="evidence" value="ECO:0007669"/>
    <property type="project" value="UniProtKB-EC"/>
</dbReference>
<name>A0A8H3TUG3_9TREE</name>
<sequence length="219" mass="24429">MLGIRNFVQSFSSSSASRTMTKLKTPPAPTLPTAIKSRDEAKLEEGTETAVFANGCFWGTEHFFKTYYGHLPQFSCVSGYTGGDVAKPSYRQVCSGTTGHAESVKLTYQKGSVGYGELVEFHLRTHDPTTVDRQGPDRGSQYRSAIFYTTPEQKEIAEKVIAEAQEKYVKGKIVTELAPLKDWYNAEDYHQDYLFENPNGESRSAFHSRSLSKPSCVIL</sequence>
<dbReference type="AlphaFoldDB" id="A0A8H3TUG3"/>
<dbReference type="InterPro" id="IPR002569">
    <property type="entry name" value="Met_Sox_Rdtase_MsrA_dom"/>
</dbReference>
<dbReference type="EMBL" id="BLZA01000023">
    <property type="protein sequence ID" value="GHJ87766.1"/>
    <property type="molecule type" value="Genomic_DNA"/>
</dbReference>
<dbReference type="EC" id="1.8.4.11" evidence="2"/>
<feature type="domain" description="Peptide methionine sulphoxide reductase MsrA" evidence="5">
    <location>
        <begin position="49"/>
        <end position="200"/>
    </location>
</feature>
<dbReference type="InterPro" id="IPR036509">
    <property type="entry name" value="Met_Sox_Rdtase_MsrA_sf"/>
</dbReference>
<evidence type="ECO:0000256" key="1">
    <source>
        <dbReference type="ARBA" id="ARBA00005591"/>
    </source>
</evidence>
<dbReference type="NCBIfam" id="TIGR00401">
    <property type="entry name" value="msrA"/>
    <property type="match status" value="1"/>
</dbReference>
<keyword evidence="3" id="KW-0560">Oxidoreductase</keyword>
<dbReference type="Pfam" id="PF01625">
    <property type="entry name" value="PMSR"/>
    <property type="match status" value="1"/>
</dbReference>
<evidence type="ECO:0000256" key="3">
    <source>
        <dbReference type="ARBA" id="ARBA00023002"/>
    </source>
</evidence>
<reference evidence="6" key="1">
    <citation type="submission" date="2020-07" db="EMBL/GenBank/DDBJ databases">
        <title>Draft Genome Sequence of a Deep-Sea Yeast, Naganishia (Cryptococcus) liquefaciens strain N6.</title>
        <authorList>
            <person name="Han Y.W."/>
            <person name="Kajitani R."/>
            <person name="Morimoto H."/>
            <person name="Parhat M."/>
            <person name="Tsubouchi H."/>
            <person name="Bakenova O."/>
            <person name="Ogata M."/>
            <person name="Argunhan B."/>
            <person name="Aoki R."/>
            <person name="Kajiwara S."/>
            <person name="Itoh T."/>
            <person name="Iwasaki H."/>
        </authorList>
    </citation>
    <scope>NUCLEOTIDE SEQUENCE</scope>
    <source>
        <strain evidence="6">N6</strain>
    </source>
</reference>
<protein>
    <recommendedName>
        <fullName evidence="2">peptide-methionine (S)-S-oxide reductase</fullName>
        <ecNumber evidence="2">1.8.4.11</ecNumber>
    </recommendedName>
    <alternativeName>
        <fullName evidence="4">Peptide-methionine (S)-S-oxide reductase</fullName>
    </alternativeName>
</protein>
<evidence type="ECO:0000256" key="2">
    <source>
        <dbReference type="ARBA" id="ARBA00012502"/>
    </source>
</evidence>
<dbReference type="Gene3D" id="3.30.1060.10">
    <property type="entry name" value="Peptide methionine sulphoxide reductase MsrA"/>
    <property type="match status" value="1"/>
</dbReference>
<dbReference type="Proteomes" id="UP000620104">
    <property type="component" value="Unassembled WGS sequence"/>
</dbReference>
<accession>A0A8H3TUG3</accession>
<dbReference type="HAMAP" id="MF_01401">
    <property type="entry name" value="MsrA"/>
    <property type="match status" value="1"/>
</dbReference>
<keyword evidence="7" id="KW-1185">Reference proteome</keyword>
<organism evidence="6 7">
    <name type="scientific">Naganishia liquefaciens</name>
    <dbReference type="NCBI Taxonomy" id="104408"/>
    <lineage>
        <taxon>Eukaryota</taxon>
        <taxon>Fungi</taxon>
        <taxon>Dikarya</taxon>
        <taxon>Basidiomycota</taxon>
        <taxon>Agaricomycotina</taxon>
        <taxon>Tremellomycetes</taxon>
        <taxon>Filobasidiales</taxon>
        <taxon>Filobasidiaceae</taxon>
        <taxon>Naganishia</taxon>
    </lineage>
</organism>
<dbReference type="OrthoDB" id="77405at2759"/>
<proteinExistence type="inferred from homology"/>
<evidence type="ECO:0000313" key="7">
    <source>
        <dbReference type="Proteomes" id="UP000620104"/>
    </source>
</evidence>
<dbReference type="PANTHER" id="PTHR43774">
    <property type="entry name" value="PEPTIDE METHIONINE SULFOXIDE REDUCTASE"/>
    <property type="match status" value="1"/>
</dbReference>
<dbReference type="PANTHER" id="PTHR43774:SF1">
    <property type="entry name" value="PEPTIDE METHIONINE SULFOXIDE REDUCTASE MSRA 2"/>
    <property type="match status" value="1"/>
</dbReference>
<comment type="caution">
    <text evidence="6">The sequence shown here is derived from an EMBL/GenBank/DDBJ whole genome shotgun (WGS) entry which is preliminary data.</text>
</comment>
<gene>
    <name evidence="6" type="ORF">NliqN6_4168</name>
</gene>
<evidence type="ECO:0000256" key="4">
    <source>
        <dbReference type="ARBA" id="ARBA00030643"/>
    </source>
</evidence>
<comment type="similarity">
    <text evidence="1">Belongs to the MsrA Met sulfoxide reductase family.</text>
</comment>